<name>A0A8H7Y4A6_PSICU</name>
<sequence>MYTLIEKRLNPDGERQKCESFSGITKEIFVVGACIQVLLAGSVLISESTATGSFARRARHYTGHTYMCRDESAIQLARHVQVGYGALHTDLRGGMEDASAQRVQALHE</sequence>
<reference evidence="1" key="1">
    <citation type="submission" date="2021-02" db="EMBL/GenBank/DDBJ databases">
        <title>Psilocybe cubensis genome.</title>
        <authorList>
            <person name="Mckernan K.J."/>
            <person name="Crawford S."/>
            <person name="Trippe A."/>
            <person name="Kane L.T."/>
            <person name="Mclaughlin S."/>
        </authorList>
    </citation>
    <scope>NUCLEOTIDE SEQUENCE [LARGE SCALE GENOMIC DNA]</scope>
    <source>
        <strain evidence="1">MGC-MH-2018</strain>
    </source>
</reference>
<dbReference type="EMBL" id="JAFIQS010000001">
    <property type="protein sequence ID" value="KAG5173353.1"/>
    <property type="molecule type" value="Genomic_DNA"/>
</dbReference>
<organism evidence="1">
    <name type="scientific">Psilocybe cubensis</name>
    <name type="common">Psychedelic mushroom</name>
    <name type="synonym">Stropharia cubensis</name>
    <dbReference type="NCBI Taxonomy" id="181762"/>
    <lineage>
        <taxon>Eukaryota</taxon>
        <taxon>Fungi</taxon>
        <taxon>Dikarya</taxon>
        <taxon>Basidiomycota</taxon>
        <taxon>Agaricomycotina</taxon>
        <taxon>Agaricomycetes</taxon>
        <taxon>Agaricomycetidae</taxon>
        <taxon>Agaricales</taxon>
        <taxon>Agaricineae</taxon>
        <taxon>Strophariaceae</taxon>
        <taxon>Psilocybe</taxon>
    </lineage>
</organism>
<dbReference type="AlphaFoldDB" id="A0A8H7Y4A6"/>
<comment type="caution">
    <text evidence="1">The sequence shown here is derived from an EMBL/GenBank/DDBJ whole genome shotgun (WGS) entry which is preliminary data.</text>
</comment>
<evidence type="ECO:0000313" key="2">
    <source>
        <dbReference type="EMBL" id="KAG5173353.1"/>
    </source>
</evidence>
<accession>A0A8H7Y4A6</accession>
<gene>
    <name evidence="1" type="ORF">JR316_000004</name>
    <name evidence="2" type="ORF">JR316_000006</name>
</gene>
<evidence type="ECO:0000313" key="1">
    <source>
        <dbReference type="EMBL" id="KAG5173351.1"/>
    </source>
</evidence>
<protein>
    <submittedName>
        <fullName evidence="1">Uncharacterized protein</fullName>
    </submittedName>
</protein>
<dbReference type="EMBL" id="JAFIQS010000001">
    <property type="protein sequence ID" value="KAG5173351.1"/>
    <property type="molecule type" value="Genomic_DNA"/>
</dbReference>
<proteinExistence type="predicted"/>